<comment type="function">
    <text evidence="6">Toxic component of a toxin-antitoxin (TA) system. An RNase.</text>
</comment>
<keyword evidence="6" id="KW-0800">Toxin</keyword>
<evidence type="ECO:0000256" key="4">
    <source>
        <dbReference type="ARBA" id="ARBA00022801"/>
    </source>
</evidence>
<evidence type="ECO:0000256" key="6">
    <source>
        <dbReference type="HAMAP-Rule" id="MF_00265"/>
    </source>
</evidence>
<keyword evidence="3 6" id="KW-0479">Metal-binding</keyword>
<comment type="caution">
    <text evidence="8">The sequence shown here is derived from an EMBL/GenBank/DDBJ whole genome shotgun (WGS) entry which is preliminary data.</text>
</comment>
<dbReference type="EMBL" id="LDTB01000004">
    <property type="protein sequence ID" value="KTT76121.1"/>
    <property type="molecule type" value="Genomic_DNA"/>
</dbReference>
<dbReference type="GO" id="GO:0004540">
    <property type="term" value="F:RNA nuclease activity"/>
    <property type="evidence" value="ECO:0007669"/>
    <property type="project" value="InterPro"/>
</dbReference>
<dbReference type="Pfam" id="PF01850">
    <property type="entry name" value="PIN"/>
    <property type="match status" value="1"/>
</dbReference>
<keyword evidence="5 6" id="KW-0460">Magnesium</keyword>
<reference evidence="8 9" key="1">
    <citation type="journal article" date="2016" name="Front. Microbiol.">
        <title>Genomic Resource of Rice Seed Associated Bacteria.</title>
        <authorList>
            <person name="Midha S."/>
            <person name="Bansal K."/>
            <person name="Sharma S."/>
            <person name="Kumar N."/>
            <person name="Patil P.P."/>
            <person name="Chaudhry V."/>
            <person name="Patil P.B."/>
        </authorList>
    </citation>
    <scope>NUCLEOTIDE SEQUENCE [LARGE SCALE GENOMIC DNA]</scope>
    <source>
        <strain evidence="8 9">NS334</strain>
    </source>
</reference>
<dbReference type="Proteomes" id="UP000074310">
    <property type="component" value="Unassembled WGS sequence"/>
</dbReference>
<evidence type="ECO:0000256" key="5">
    <source>
        <dbReference type="ARBA" id="ARBA00022842"/>
    </source>
</evidence>
<keyword evidence="4 6" id="KW-0378">Hydrolase</keyword>
<keyword evidence="2 6" id="KW-0540">Nuclease</keyword>
<dbReference type="GO" id="GO:0016787">
    <property type="term" value="F:hydrolase activity"/>
    <property type="evidence" value="ECO:0007669"/>
    <property type="project" value="UniProtKB-KW"/>
</dbReference>
<evidence type="ECO:0000313" key="8">
    <source>
        <dbReference type="EMBL" id="KTT76121.1"/>
    </source>
</evidence>
<dbReference type="OrthoDB" id="9811788at2"/>
<protein>
    <recommendedName>
        <fullName evidence="6">Ribonuclease VapC</fullName>
        <shortName evidence="6">RNase VapC</shortName>
        <ecNumber evidence="6">3.1.-.-</ecNumber>
    </recommendedName>
    <alternativeName>
        <fullName evidence="6">Toxin VapC</fullName>
    </alternativeName>
</protein>
<dbReference type="GO" id="GO:0090729">
    <property type="term" value="F:toxin activity"/>
    <property type="evidence" value="ECO:0007669"/>
    <property type="project" value="UniProtKB-KW"/>
</dbReference>
<feature type="domain" description="PIN" evidence="7">
    <location>
        <begin position="2"/>
        <end position="118"/>
    </location>
</feature>
<dbReference type="GO" id="GO:0000287">
    <property type="term" value="F:magnesium ion binding"/>
    <property type="evidence" value="ECO:0007669"/>
    <property type="project" value="UniProtKB-UniRule"/>
</dbReference>
<feature type="binding site" evidence="6">
    <location>
        <position position="96"/>
    </location>
    <ligand>
        <name>Mg(2+)</name>
        <dbReference type="ChEBI" id="CHEBI:18420"/>
    </ligand>
</feature>
<keyword evidence="9" id="KW-1185">Reference proteome</keyword>
<dbReference type="RefSeq" id="WP_058754223.1">
    <property type="nucleotide sequence ID" value="NZ_LDTB01000004.1"/>
</dbReference>
<dbReference type="HAMAP" id="MF_00265">
    <property type="entry name" value="VapC_Nob1"/>
    <property type="match status" value="1"/>
</dbReference>
<dbReference type="PANTHER" id="PTHR42740">
    <property type="entry name" value="RIBONUCLEASE VAPC3"/>
    <property type="match status" value="1"/>
</dbReference>
<evidence type="ECO:0000313" key="9">
    <source>
        <dbReference type="Proteomes" id="UP000074310"/>
    </source>
</evidence>
<dbReference type="Gene3D" id="3.40.50.1010">
    <property type="entry name" value="5'-nuclease"/>
    <property type="match status" value="1"/>
</dbReference>
<name>A0A147I9G8_9SPHN</name>
<accession>A0A147I9G8</accession>
<evidence type="ECO:0000256" key="1">
    <source>
        <dbReference type="ARBA" id="ARBA00022649"/>
    </source>
</evidence>
<dbReference type="SUPFAM" id="SSF88723">
    <property type="entry name" value="PIN domain-like"/>
    <property type="match status" value="1"/>
</dbReference>
<evidence type="ECO:0000259" key="7">
    <source>
        <dbReference type="Pfam" id="PF01850"/>
    </source>
</evidence>
<dbReference type="AlphaFoldDB" id="A0A147I9G8"/>
<dbReference type="EC" id="3.1.-.-" evidence="6"/>
<dbReference type="PANTHER" id="PTHR42740:SF1">
    <property type="entry name" value="RIBONUCLEASE VAPC3"/>
    <property type="match status" value="1"/>
</dbReference>
<dbReference type="InterPro" id="IPR002716">
    <property type="entry name" value="PIN_dom"/>
</dbReference>
<organism evidence="8 9">
    <name type="scientific">Sphingomonas endophytica</name>
    <dbReference type="NCBI Taxonomy" id="869719"/>
    <lineage>
        <taxon>Bacteria</taxon>
        <taxon>Pseudomonadati</taxon>
        <taxon>Pseudomonadota</taxon>
        <taxon>Alphaproteobacteria</taxon>
        <taxon>Sphingomonadales</taxon>
        <taxon>Sphingomonadaceae</taxon>
        <taxon>Sphingomonas</taxon>
    </lineage>
</organism>
<proteinExistence type="inferred from homology"/>
<dbReference type="InterPro" id="IPR051749">
    <property type="entry name" value="PINc/VapC_TA_RNase"/>
</dbReference>
<evidence type="ECO:0000256" key="2">
    <source>
        <dbReference type="ARBA" id="ARBA00022722"/>
    </source>
</evidence>
<evidence type="ECO:0000256" key="3">
    <source>
        <dbReference type="ARBA" id="ARBA00022723"/>
    </source>
</evidence>
<keyword evidence="1 6" id="KW-1277">Toxin-antitoxin system</keyword>
<gene>
    <name evidence="6" type="primary">vapC</name>
    <name evidence="8" type="ORF">NS334_01545</name>
</gene>
<comment type="similarity">
    <text evidence="6">Belongs to the PINc/VapC protein family.</text>
</comment>
<sequence>MILVDTGVWIDYFGGTRTPQSDWLDNHLSSRRFLVGDLVLLEVLQGCRTDRQFDTLQTALGGFRRITIVDDGVAVAAAYNYRTLRALGITIRKTIDTLIATRCILADVPLLYSDRDFDPFVRHLGLRSAMQVPTH</sequence>
<comment type="cofactor">
    <cofactor evidence="6">
        <name>Mg(2+)</name>
        <dbReference type="ChEBI" id="CHEBI:18420"/>
    </cofactor>
</comment>
<feature type="binding site" evidence="6">
    <location>
        <position position="5"/>
    </location>
    <ligand>
        <name>Mg(2+)</name>
        <dbReference type="ChEBI" id="CHEBI:18420"/>
    </ligand>
</feature>
<dbReference type="CDD" id="cd18760">
    <property type="entry name" value="PIN_MtVapC3-like"/>
    <property type="match status" value="1"/>
</dbReference>
<dbReference type="PATRIC" id="fig|869719.3.peg.1980"/>
<dbReference type="InterPro" id="IPR029060">
    <property type="entry name" value="PIN-like_dom_sf"/>
</dbReference>
<dbReference type="InterPro" id="IPR022907">
    <property type="entry name" value="VapC_family"/>
</dbReference>